<name>A0A2D6LPT5_9ARCH</name>
<dbReference type="AlphaFoldDB" id="A0A2D6LPT5"/>
<organism evidence="1 2">
    <name type="scientific">Candidatus Iainarchaeum sp</name>
    <dbReference type="NCBI Taxonomy" id="3101447"/>
    <lineage>
        <taxon>Archaea</taxon>
        <taxon>Candidatus Iainarchaeota</taxon>
        <taxon>Candidatus Iainarchaeia</taxon>
        <taxon>Candidatus Iainarchaeales</taxon>
        <taxon>Candidatus Iainarchaeaceae</taxon>
        <taxon>Candidatus Iainarchaeum</taxon>
    </lineage>
</organism>
<evidence type="ECO:0000313" key="1">
    <source>
        <dbReference type="EMBL" id="MAG18201.1"/>
    </source>
</evidence>
<dbReference type="Gene3D" id="3.30.420.240">
    <property type="match status" value="1"/>
</dbReference>
<dbReference type="Proteomes" id="UP000226712">
    <property type="component" value="Unassembled WGS sequence"/>
</dbReference>
<evidence type="ECO:0008006" key="3">
    <source>
        <dbReference type="Google" id="ProtNLM"/>
    </source>
</evidence>
<gene>
    <name evidence="1" type="ORF">CL944_01870</name>
</gene>
<dbReference type="InterPro" id="IPR027417">
    <property type="entry name" value="P-loop_NTPase"/>
</dbReference>
<reference evidence="2" key="1">
    <citation type="submission" date="2017-09" db="EMBL/GenBank/DDBJ databases">
        <title>The Reconstruction of 2,631 Draft Metagenome-Assembled Genomes from the Global Oceans.</title>
        <authorList>
            <person name="Tully B.J."/>
            <person name="Graham E.D."/>
            <person name="Heidelberg J.F."/>
        </authorList>
    </citation>
    <scope>NUCLEOTIDE SEQUENCE [LARGE SCALE GENOMIC DNA]</scope>
</reference>
<evidence type="ECO:0000313" key="2">
    <source>
        <dbReference type="Proteomes" id="UP000226712"/>
    </source>
</evidence>
<comment type="caution">
    <text evidence="1">The sequence shown here is derived from an EMBL/GenBank/DDBJ whole genome shotgun (WGS) entry which is preliminary data.</text>
</comment>
<dbReference type="Gene3D" id="3.40.50.300">
    <property type="entry name" value="P-loop containing nucleotide triphosphate hydrolases"/>
    <property type="match status" value="1"/>
</dbReference>
<dbReference type="EMBL" id="NZBD01000012">
    <property type="protein sequence ID" value="MAG18201.1"/>
    <property type="molecule type" value="Genomic_DNA"/>
</dbReference>
<sequence length="529" mass="61443">MPYGCDDKEWARGRKNPVYFAEKLLGIKLHPGQKQFLKDFLKTKYYLMCPANQWGKSVTLAIIHIYCAAYKVNYPHWLEPKKVAKFDELPYYALYLSPRLRQARAVYGYIVNILQSRFSWKEVKYYQRRDHRNLKKVREERREDFHINKCRIDFLLKPFNVPSNQAISTTPCQFKNGSQTHIVPTGQDQGAGLAGDQFPIITYDECSSSNHLEEELPGYIYSRTLKYNAPIILVGTPDINSESFEFYSKLIDDAQDDSLEGGNDWQFQVGLTTDNIFYDKRELEKQRKRLEKMDPTLAIQIFEGGFVGAKGCFFTKPEVDRVFQKGFELKEPQKGRHYVAGADFAISQNYTVYIVCDVTDLLNWNIVCIKRFKGDAYSIEYQLELLKDLVDSYNNAEVAIDASSLAGPLLEHELHRLDYYSNKFDGYSKKELLLALKKSLSYNNTGKIRAPEATKENGLLALKKELNRYREKDRGKIKDCVMALGLVAWRMWHREEEGRITPLDLDILRTPIGYEAQQDHWGENDYLES</sequence>
<accession>A0A2D6LPT5</accession>
<protein>
    <recommendedName>
        <fullName evidence="3">Terminase large subunit gp17-like C-terminal domain-containing protein</fullName>
    </recommendedName>
</protein>
<proteinExistence type="predicted"/>